<organism evidence="3 4">
    <name type="scientific">Chrysophaeum taylorii</name>
    <dbReference type="NCBI Taxonomy" id="2483200"/>
    <lineage>
        <taxon>Eukaryota</taxon>
        <taxon>Sar</taxon>
        <taxon>Stramenopiles</taxon>
        <taxon>Ochrophyta</taxon>
        <taxon>Pelagophyceae</taxon>
        <taxon>Pelagomonadales</taxon>
        <taxon>Pelagomonadaceae</taxon>
        <taxon>Chrysophaeum</taxon>
    </lineage>
</organism>
<feature type="compositionally biased region" description="Polar residues" evidence="1">
    <location>
        <begin position="620"/>
        <end position="631"/>
    </location>
</feature>
<dbReference type="Proteomes" id="UP001230188">
    <property type="component" value="Unassembled WGS sequence"/>
</dbReference>
<feature type="region of interest" description="Disordered" evidence="1">
    <location>
        <begin position="1020"/>
        <end position="1071"/>
    </location>
</feature>
<evidence type="ECO:0000259" key="2">
    <source>
        <dbReference type="Pfam" id="PF00566"/>
    </source>
</evidence>
<feature type="compositionally biased region" description="Basic residues" evidence="1">
    <location>
        <begin position="706"/>
        <end position="719"/>
    </location>
</feature>
<dbReference type="EMBL" id="JAQMWT010000393">
    <property type="protein sequence ID" value="KAJ8601932.1"/>
    <property type="molecule type" value="Genomic_DNA"/>
</dbReference>
<feature type="region of interest" description="Disordered" evidence="1">
    <location>
        <begin position="1095"/>
        <end position="1119"/>
    </location>
</feature>
<feature type="region of interest" description="Disordered" evidence="1">
    <location>
        <begin position="703"/>
        <end position="742"/>
    </location>
</feature>
<feature type="compositionally biased region" description="Basic residues" evidence="1">
    <location>
        <begin position="1181"/>
        <end position="1203"/>
    </location>
</feature>
<feature type="compositionally biased region" description="Acidic residues" evidence="1">
    <location>
        <begin position="1021"/>
        <end position="1035"/>
    </location>
</feature>
<comment type="caution">
    <text evidence="3">The sequence shown here is derived from an EMBL/GenBank/DDBJ whole genome shotgun (WGS) entry which is preliminary data.</text>
</comment>
<evidence type="ECO:0000313" key="3">
    <source>
        <dbReference type="EMBL" id="KAJ8601932.1"/>
    </source>
</evidence>
<reference evidence="3" key="1">
    <citation type="submission" date="2023-01" db="EMBL/GenBank/DDBJ databases">
        <title>Metagenome sequencing of chrysophaentin producing Chrysophaeum taylorii.</title>
        <authorList>
            <person name="Davison J."/>
            <person name="Bewley C."/>
        </authorList>
    </citation>
    <scope>NUCLEOTIDE SEQUENCE</scope>
    <source>
        <strain evidence="3">NIES-1699</strain>
    </source>
</reference>
<gene>
    <name evidence="3" type="ORF">CTAYLR_004441</name>
</gene>
<sequence>MCAGADDRKEEKNNVYHLSIVVKEARFSWLPYGLGVAVVRLRSKREGEAWVSEEKCGRSWRVTQTPEVEESATCNDRVSFGEHGEVLRFDLGRLDRYDQLWVAVELWSSRDDASDARVPVGVAHTELKVFVPGLLMDEWRPLDGDIALGDIRFAVALARGEGNYDMPWAESFDRAGPSVELSSEACAERRRRRDWAQRVTWERSKANVGKGKGQKTVFVLRRRIRRGAATLLEAWGFDVDIRHDNRQVTFSAETAEEFRVVVAGETRGWSSSRPALAPGDEIVAATSSAELHHLKLLRDSLVYHAEAGCDLSDVARQSTLRALESAATTPREHAWLVVRRSVDREIMGMLLKREPSHSHRRPSFLARDHGHQERNALRDLAWRGFSRANRQEVYRGVAFAMEFLSTKRQSRRRSLSEPNLGSPHPRPTRIISSASDPSAFRSSRERLSPALSLPLDDGDGHRGLISNTVRKCVAAFAHHPRPQSGKDWSFEDDATAREQLEAALASQHGDAHLGSDLRNLREVWQHERQLSFEDALDAAKKEDRRKKKLFDRVAATSRKLIVRTIGASSSHHQASGSLQDEDTTPRWIIDSLIVATQAALDRAPLPAEDLKPNRYKVDGTHTTTHDAASQSENDDEEEHVSRTFRSTFDVRPKDKASDAQRPHSVVEVHAEDQSTASDTGRHHHLHLTSLIKAAGRGTRHLFSGFSRRRKPGDHRRRRRLGDTPATVSKVPRSAASPSANKRIAASADRVARAYLARNTNLHELDGGIHEPTARALAATLIDKVGVDERTSFYVLAFFFEELAAEATIHDRTDSRDVASLCAALFSEQLPGLTRALLAADFPPNPAMLECWLTLFPVALPETTLLRWLDVLLFEGWEGLVNIALAWYREHEAELNAVAAILNRNNAVAAANNAAAVAEQQQQQQPQNGKSHVADSTMLTTPAAPSSTSVIVCAMRDILHNSADADYLLNIVKQHPNETLHRHALSLDEEGRNMDRNNQDSTASLLFDNVMVDVVRNLEDHASEDEGELSSDDEDERPGGPTEQELRGDQQQPPPPVLMQPSPSAPTLTSTTHGAAAGTFAVRSLRTVPMVTFNDSAPQRGFDASDSSSAVRRDGLEGSDLSSRFGDYSSFENRHSDRYGMNSFDVSASQPSEYSVMTAPTPSTVAEHTQLPAVAHLRHFHRRTVQRAPRPPRKRMLATHRLHTHAQTQLKSDDRPTGDDQANTVTGASSSNFAQVSSVRAVGDGVADPSENYLDDGSNWLGGWLPTTTSQTSEAPTMISKISEMDLS</sequence>
<proteinExistence type="predicted"/>
<feature type="region of interest" description="Disordered" evidence="1">
    <location>
        <begin position="611"/>
        <end position="682"/>
    </location>
</feature>
<feature type="compositionally biased region" description="Low complexity" evidence="1">
    <location>
        <begin position="432"/>
        <end position="441"/>
    </location>
</feature>
<keyword evidence="4" id="KW-1185">Reference proteome</keyword>
<dbReference type="Gene3D" id="1.10.472.80">
    <property type="entry name" value="Ypt/Rab-GAP domain of gyp1p, domain 3"/>
    <property type="match status" value="1"/>
</dbReference>
<feature type="compositionally biased region" description="Polar residues" evidence="1">
    <location>
        <begin position="1219"/>
        <end position="1229"/>
    </location>
</feature>
<feature type="region of interest" description="Disordered" evidence="1">
    <location>
        <begin position="1265"/>
        <end position="1287"/>
    </location>
</feature>
<feature type="domain" description="Rab-GAP TBC" evidence="2">
    <location>
        <begin position="776"/>
        <end position="894"/>
    </location>
</feature>
<feature type="region of interest" description="Disordered" evidence="1">
    <location>
        <begin position="408"/>
        <end position="445"/>
    </location>
</feature>
<feature type="compositionally biased region" description="Polar residues" evidence="1">
    <location>
        <begin position="1265"/>
        <end position="1274"/>
    </location>
</feature>
<protein>
    <recommendedName>
        <fullName evidence="2">Rab-GAP TBC domain-containing protein</fullName>
    </recommendedName>
</protein>
<evidence type="ECO:0000313" key="4">
    <source>
        <dbReference type="Proteomes" id="UP001230188"/>
    </source>
</evidence>
<accession>A0AAD7XHQ7</accession>
<name>A0AAD7XHQ7_9STRA</name>
<feature type="compositionally biased region" description="Basic and acidic residues" evidence="1">
    <location>
        <begin position="648"/>
        <end position="672"/>
    </location>
</feature>
<feature type="compositionally biased region" description="Low complexity" evidence="1">
    <location>
        <begin position="1058"/>
        <end position="1071"/>
    </location>
</feature>
<dbReference type="InterPro" id="IPR000195">
    <property type="entry name" value="Rab-GAP-TBC_dom"/>
</dbReference>
<dbReference type="Pfam" id="PF00566">
    <property type="entry name" value="RabGAP-TBC"/>
    <property type="match status" value="1"/>
</dbReference>
<evidence type="ECO:0000256" key="1">
    <source>
        <dbReference type="SAM" id="MobiDB-lite"/>
    </source>
</evidence>
<feature type="region of interest" description="Disordered" evidence="1">
    <location>
        <begin position="1181"/>
        <end position="1229"/>
    </location>
</feature>